<reference evidence="8 9" key="1">
    <citation type="submission" date="2020-08" db="EMBL/GenBank/DDBJ databases">
        <title>Genomic Encyclopedia of Type Strains, Phase IV (KMG-IV): sequencing the most valuable type-strain genomes for metagenomic binning, comparative biology and taxonomic classification.</title>
        <authorList>
            <person name="Goeker M."/>
        </authorList>
    </citation>
    <scope>NUCLEOTIDE SEQUENCE [LARGE SCALE GENOMIC DNA]</scope>
    <source>
        <strain evidence="8 9">DSM 45385</strain>
    </source>
</reference>
<dbReference type="CDD" id="cd14014">
    <property type="entry name" value="STKc_PknB_like"/>
    <property type="match status" value="1"/>
</dbReference>
<feature type="region of interest" description="Disordered" evidence="6">
    <location>
        <begin position="252"/>
        <end position="396"/>
    </location>
</feature>
<dbReference type="PROSITE" id="PS00108">
    <property type="entry name" value="PROTEIN_KINASE_ST"/>
    <property type="match status" value="1"/>
</dbReference>
<accession>A0A7W8A2F5</accession>
<keyword evidence="2" id="KW-0808">Transferase</keyword>
<name>A0A7W8A2F5_9ACTN</name>
<feature type="compositionally biased region" description="Gly residues" evidence="6">
    <location>
        <begin position="344"/>
        <end position="353"/>
    </location>
</feature>
<feature type="compositionally biased region" description="Low complexity" evidence="6">
    <location>
        <begin position="298"/>
        <end position="317"/>
    </location>
</feature>
<organism evidence="8 9">
    <name type="scientific">Nonomuraea endophytica</name>
    <dbReference type="NCBI Taxonomy" id="714136"/>
    <lineage>
        <taxon>Bacteria</taxon>
        <taxon>Bacillati</taxon>
        <taxon>Actinomycetota</taxon>
        <taxon>Actinomycetes</taxon>
        <taxon>Streptosporangiales</taxon>
        <taxon>Streptosporangiaceae</taxon>
        <taxon>Nonomuraea</taxon>
    </lineage>
</organism>
<dbReference type="InterPro" id="IPR000719">
    <property type="entry name" value="Prot_kinase_dom"/>
</dbReference>
<dbReference type="GO" id="GO:0005524">
    <property type="term" value="F:ATP binding"/>
    <property type="evidence" value="ECO:0007669"/>
    <property type="project" value="UniProtKB-KW"/>
</dbReference>
<dbReference type="PROSITE" id="PS50011">
    <property type="entry name" value="PROTEIN_KINASE_DOM"/>
    <property type="match status" value="1"/>
</dbReference>
<dbReference type="Gene3D" id="1.10.510.10">
    <property type="entry name" value="Transferase(Phosphotransferase) domain 1"/>
    <property type="match status" value="1"/>
</dbReference>
<gene>
    <name evidence="8" type="ORF">HNR40_003029</name>
</gene>
<dbReference type="PANTHER" id="PTHR43671">
    <property type="entry name" value="SERINE/THREONINE-PROTEIN KINASE NEK"/>
    <property type="match status" value="1"/>
</dbReference>
<dbReference type="EC" id="2.7.11.1" evidence="1"/>
<sequence>MTPPSVGPYRIVRKLGEGGQGVVYLGQAPDGAKVAVKVLREGGDGLAREVAALRRVEPFCVAQVLDASTGGRPYIVTEYVEGPSLAEAGRHGGAGLQRLAVATATALAAIHRAGVVHRDFKPGNVLLGRDGPRVIDFGIARSGASLTVTSSVVGTPAYMAPEQLAGAGVGPATDVFAWAGVMVYAATGSPPFGNDSLPAVITRIQHADPDLGDLTGPLRPIVTRCLAKNPAARPTMQEVLFQLIGAGAPPDNILPEAGVRPGSPFPGPANRTPFPGPSDKTPFPGPSDGTPSPGPAGGSPFPGTGPHPSSGSGTPDGMRGGQRRRGSGGPVGGDGGNDRERRGSGPGGPLGGDGGDDRGPRGSGPGGPLGGDGGDDRGPRGSGPGGPLGGHGGDGWRRALLVAGAAAGAVVVTSGLVTALVTGISWPVAQTPPGLPSTGTPPAGSVEPAVKPTAQKSAKPPRTPKPTATRSRTRETPDAKPTADTKPTADEQPTTDEPTQKPTTSKPAAPAGRVGSVSLRSEGLRTGDCYRQSNIAATVSASKKTPFTYRWILDGRDMGKAAATAPTKLVLGYAHIRSDGAHTVQFRVLSPNAMTRTFNFSTCDGAPWPEE</sequence>
<dbReference type="Gene3D" id="3.30.200.20">
    <property type="entry name" value="Phosphorylase Kinase, domain 1"/>
    <property type="match status" value="1"/>
</dbReference>
<evidence type="ECO:0000313" key="9">
    <source>
        <dbReference type="Proteomes" id="UP000568380"/>
    </source>
</evidence>
<evidence type="ECO:0000256" key="3">
    <source>
        <dbReference type="ARBA" id="ARBA00022741"/>
    </source>
</evidence>
<evidence type="ECO:0000313" key="8">
    <source>
        <dbReference type="EMBL" id="MBB5077556.1"/>
    </source>
</evidence>
<keyword evidence="9" id="KW-1185">Reference proteome</keyword>
<dbReference type="RefSeq" id="WP_221340448.1">
    <property type="nucleotide sequence ID" value="NZ_JACHIN010000003.1"/>
</dbReference>
<evidence type="ECO:0000256" key="5">
    <source>
        <dbReference type="ARBA" id="ARBA00022840"/>
    </source>
</evidence>
<evidence type="ECO:0000259" key="7">
    <source>
        <dbReference type="PROSITE" id="PS50011"/>
    </source>
</evidence>
<feature type="region of interest" description="Disordered" evidence="6">
    <location>
        <begin position="432"/>
        <end position="520"/>
    </location>
</feature>
<dbReference type="InterPro" id="IPR011009">
    <property type="entry name" value="Kinase-like_dom_sf"/>
</dbReference>
<feature type="compositionally biased region" description="Low complexity" evidence="6">
    <location>
        <begin position="456"/>
        <end position="470"/>
    </location>
</feature>
<dbReference type="Pfam" id="PF00069">
    <property type="entry name" value="Pkinase"/>
    <property type="match status" value="1"/>
</dbReference>
<keyword evidence="4 8" id="KW-0418">Kinase</keyword>
<protein>
    <recommendedName>
        <fullName evidence="1">non-specific serine/threonine protein kinase</fullName>
        <ecNumber evidence="1">2.7.11.1</ecNumber>
    </recommendedName>
</protein>
<feature type="compositionally biased region" description="Gly residues" evidence="6">
    <location>
        <begin position="380"/>
        <end position="393"/>
    </location>
</feature>
<dbReference type="PANTHER" id="PTHR43671:SF13">
    <property type="entry name" value="SERINE_THREONINE-PROTEIN KINASE NEK2"/>
    <property type="match status" value="1"/>
</dbReference>
<feature type="compositionally biased region" description="Polar residues" evidence="6">
    <location>
        <begin position="491"/>
        <end position="506"/>
    </location>
</feature>
<evidence type="ECO:0000256" key="4">
    <source>
        <dbReference type="ARBA" id="ARBA00022777"/>
    </source>
</evidence>
<comment type="caution">
    <text evidence="8">The sequence shown here is derived from an EMBL/GenBank/DDBJ whole genome shotgun (WGS) entry which is preliminary data.</text>
</comment>
<dbReference type="SUPFAM" id="SSF56112">
    <property type="entry name" value="Protein kinase-like (PK-like)"/>
    <property type="match status" value="1"/>
</dbReference>
<dbReference type="EMBL" id="JACHIN010000003">
    <property type="protein sequence ID" value="MBB5077556.1"/>
    <property type="molecule type" value="Genomic_DNA"/>
</dbReference>
<dbReference type="AlphaFoldDB" id="A0A7W8A2F5"/>
<dbReference type="GO" id="GO:0004674">
    <property type="term" value="F:protein serine/threonine kinase activity"/>
    <property type="evidence" value="ECO:0007669"/>
    <property type="project" value="UniProtKB-EC"/>
</dbReference>
<proteinExistence type="predicted"/>
<dbReference type="InterPro" id="IPR008271">
    <property type="entry name" value="Ser/Thr_kinase_AS"/>
</dbReference>
<feature type="compositionally biased region" description="Gly residues" evidence="6">
    <location>
        <begin position="361"/>
        <end position="372"/>
    </location>
</feature>
<evidence type="ECO:0000256" key="2">
    <source>
        <dbReference type="ARBA" id="ARBA00022679"/>
    </source>
</evidence>
<feature type="domain" description="Protein kinase" evidence="7">
    <location>
        <begin position="9"/>
        <end position="244"/>
    </location>
</feature>
<keyword evidence="3" id="KW-0547">Nucleotide-binding</keyword>
<evidence type="ECO:0000256" key="6">
    <source>
        <dbReference type="SAM" id="MobiDB-lite"/>
    </source>
</evidence>
<keyword evidence="5" id="KW-0067">ATP-binding</keyword>
<feature type="compositionally biased region" description="Basic and acidic residues" evidence="6">
    <location>
        <begin position="472"/>
        <end position="489"/>
    </location>
</feature>
<dbReference type="InterPro" id="IPR050660">
    <property type="entry name" value="NEK_Ser/Thr_kinase"/>
</dbReference>
<dbReference type="Proteomes" id="UP000568380">
    <property type="component" value="Unassembled WGS sequence"/>
</dbReference>
<evidence type="ECO:0000256" key="1">
    <source>
        <dbReference type="ARBA" id="ARBA00012513"/>
    </source>
</evidence>